<name>A0A7H8QR74_TALRU</name>
<evidence type="ECO:0000313" key="3">
    <source>
        <dbReference type="Proteomes" id="UP000509510"/>
    </source>
</evidence>
<dbReference type="PANTHER" id="PTHR34144:SF7">
    <property type="entry name" value="EXPORT PROTEIN (CAP59), PUTATIVE (AFU_ORTHOLOGUE AFUA_7G05020)-RELATED"/>
    <property type="match status" value="1"/>
</dbReference>
<evidence type="ECO:0008006" key="4">
    <source>
        <dbReference type="Google" id="ProtNLM"/>
    </source>
</evidence>
<accession>A0A7H8QR74</accession>
<keyword evidence="1" id="KW-0472">Membrane</keyword>
<dbReference type="PANTHER" id="PTHR34144">
    <property type="entry name" value="CHROMOSOME 8, WHOLE GENOME SHOTGUN SEQUENCE"/>
    <property type="match status" value="1"/>
</dbReference>
<keyword evidence="3" id="KW-1185">Reference proteome</keyword>
<keyword evidence="1" id="KW-1133">Transmembrane helix</keyword>
<evidence type="ECO:0000256" key="1">
    <source>
        <dbReference type="SAM" id="Phobius"/>
    </source>
</evidence>
<sequence length="421" mass="48259">MPVLNIRMKRYLARLALLAIIFLIFDLFWAHFRGSPSDPLQSRNNQGYTPSKTKSTTQERIFIASTHWNNEIVLRSHWNTAILNLVQSLGAENVYVSVVESGSYDNTKGALIELDYYLAQLGINRTISLSEASHLDAISREPEEQEEGWVDTPRGRRELRRIPFLSRERNESLKPLAGLKTEFGLKFDKILFLNDVVFTNDDFYTLLDTNHGSYAAACALDFAKPPAFYDTFALRDSEGNEAMMQTWPYFRGRASRLAMERNEIVPVKSCWNSMVIMDSTPFYDRLTPLQFRGIPDSLATHHLEGSECCLIHADNPLTNQKGVWLNPHVRVAYSGKAYEAVHPSSTSAWTTSWQRLTGRWENRVRRWFTSNGLKSRIVFNRLRSWQRDTYGAGEKKKKLEPGGFCLVDETHVIVDIGWAHV</sequence>
<reference evidence="3" key="1">
    <citation type="submission" date="2020-06" db="EMBL/GenBank/DDBJ databases">
        <title>A chromosome-scale genome assembly of Talaromyces rugulosus W13939.</title>
        <authorList>
            <person name="Wang B."/>
            <person name="Guo L."/>
            <person name="Ye K."/>
            <person name="Wang L."/>
        </authorList>
    </citation>
    <scope>NUCLEOTIDE SEQUENCE [LARGE SCALE GENOMIC DNA]</scope>
    <source>
        <strain evidence="3">W13939</strain>
    </source>
</reference>
<evidence type="ECO:0000313" key="2">
    <source>
        <dbReference type="EMBL" id="QKX56392.1"/>
    </source>
</evidence>
<protein>
    <recommendedName>
        <fullName evidence="4">Glycosyltransferase family 69 protein</fullName>
    </recommendedName>
</protein>
<organism evidence="2 3">
    <name type="scientific">Talaromyces rugulosus</name>
    <name type="common">Penicillium rugulosum</name>
    <dbReference type="NCBI Taxonomy" id="121627"/>
    <lineage>
        <taxon>Eukaryota</taxon>
        <taxon>Fungi</taxon>
        <taxon>Dikarya</taxon>
        <taxon>Ascomycota</taxon>
        <taxon>Pezizomycotina</taxon>
        <taxon>Eurotiomycetes</taxon>
        <taxon>Eurotiomycetidae</taxon>
        <taxon>Eurotiales</taxon>
        <taxon>Trichocomaceae</taxon>
        <taxon>Talaromyces</taxon>
        <taxon>Talaromyces sect. Islandici</taxon>
    </lineage>
</organism>
<dbReference type="OrthoDB" id="262547at2759"/>
<keyword evidence="1" id="KW-0812">Transmembrane</keyword>
<dbReference type="Pfam" id="PF11735">
    <property type="entry name" value="CAP59_mtransfer"/>
    <property type="match status" value="1"/>
</dbReference>
<dbReference type="AlphaFoldDB" id="A0A7H8QR74"/>
<dbReference type="RefSeq" id="XP_035342570.1">
    <property type="nucleotide sequence ID" value="XM_035486677.1"/>
</dbReference>
<proteinExistence type="predicted"/>
<dbReference type="Proteomes" id="UP000509510">
    <property type="component" value="Chromosome II"/>
</dbReference>
<gene>
    <name evidence="2" type="ORF">TRUGW13939_03495</name>
</gene>
<dbReference type="GeneID" id="55991000"/>
<dbReference type="InterPro" id="IPR021047">
    <property type="entry name" value="Mannosyltransferase_CMT1"/>
</dbReference>
<dbReference type="EMBL" id="CP055899">
    <property type="protein sequence ID" value="QKX56392.1"/>
    <property type="molecule type" value="Genomic_DNA"/>
</dbReference>
<dbReference type="KEGG" id="trg:TRUGW13939_03495"/>
<feature type="transmembrane region" description="Helical" evidence="1">
    <location>
        <begin position="12"/>
        <end position="32"/>
    </location>
</feature>